<feature type="transmembrane region" description="Helical" evidence="9">
    <location>
        <begin position="90"/>
        <end position="108"/>
    </location>
</feature>
<evidence type="ECO:0000256" key="6">
    <source>
        <dbReference type="ARBA" id="ARBA00022989"/>
    </source>
</evidence>
<evidence type="ECO:0000256" key="9">
    <source>
        <dbReference type="SAM" id="Phobius"/>
    </source>
</evidence>
<proteinExistence type="inferred from homology"/>
<keyword evidence="6 9" id="KW-1133">Transmembrane helix</keyword>
<evidence type="ECO:0000256" key="3">
    <source>
        <dbReference type="ARBA" id="ARBA00022475"/>
    </source>
</evidence>
<comment type="subcellular location">
    <subcellularLocation>
        <location evidence="1">Cell membrane</location>
        <topology evidence="1">Multi-pass membrane protein</topology>
    </subcellularLocation>
</comment>
<evidence type="ECO:0000256" key="1">
    <source>
        <dbReference type="ARBA" id="ARBA00004651"/>
    </source>
</evidence>
<feature type="transmembrane region" description="Helical" evidence="9">
    <location>
        <begin position="217"/>
        <end position="235"/>
    </location>
</feature>
<dbReference type="STRING" id="494026.PGLA_21180"/>
<dbReference type="InterPro" id="IPR002656">
    <property type="entry name" value="Acyl_transf_3_dom"/>
</dbReference>
<dbReference type="Proteomes" id="UP000076967">
    <property type="component" value="Unassembled WGS sequence"/>
</dbReference>
<evidence type="ECO:0000256" key="2">
    <source>
        <dbReference type="ARBA" id="ARBA00007400"/>
    </source>
</evidence>
<feature type="transmembrane region" description="Helical" evidence="9">
    <location>
        <begin position="344"/>
        <end position="363"/>
    </location>
</feature>
<dbReference type="CDD" id="cd01840">
    <property type="entry name" value="SGNH_hydrolase_yrhL_like"/>
    <property type="match status" value="1"/>
</dbReference>
<feature type="transmembrane region" description="Helical" evidence="9">
    <location>
        <begin position="21"/>
        <end position="39"/>
    </location>
</feature>
<keyword evidence="4 11" id="KW-0808">Transferase</keyword>
<dbReference type="GO" id="GO:0016747">
    <property type="term" value="F:acyltransferase activity, transferring groups other than amino-acyl groups"/>
    <property type="evidence" value="ECO:0007669"/>
    <property type="project" value="InterPro"/>
</dbReference>
<dbReference type="InterPro" id="IPR050879">
    <property type="entry name" value="Acyltransferase_3"/>
</dbReference>
<dbReference type="GO" id="GO:0009103">
    <property type="term" value="P:lipopolysaccharide biosynthetic process"/>
    <property type="evidence" value="ECO:0007669"/>
    <property type="project" value="TreeGrafter"/>
</dbReference>
<keyword evidence="7 9" id="KW-0472">Membrane</keyword>
<comment type="caution">
    <text evidence="11">The sequence shown here is derived from an EMBL/GenBank/DDBJ whole genome shotgun (WGS) entry which is preliminary data.</text>
</comment>
<dbReference type="OrthoDB" id="9796461at2"/>
<feature type="transmembrane region" description="Helical" evidence="9">
    <location>
        <begin position="273"/>
        <end position="294"/>
    </location>
</feature>
<keyword evidence="12" id="KW-1185">Reference proteome</keyword>
<feature type="transmembrane region" description="Helical" evidence="9">
    <location>
        <begin position="161"/>
        <end position="177"/>
    </location>
</feature>
<dbReference type="PANTHER" id="PTHR23028:SF53">
    <property type="entry name" value="ACYL_TRANSF_3 DOMAIN-CONTAINING PROTEIN"/>
    <property type="match status" value="1"/>
</dbReference>
<evidence type="ECO:0000259" key="10">
    <source>
        <dbReference type="Pfam" id="PF01757"/>
    </source>
</evidence>
<dbReference type="EMBL" id="LVJH01000058">
    <property type="protein sequence ID" value="OAB36092.1"/>
    <property type="molecule type" value="Genomic_DNA"/>
</dbReference>
<feature type="transmembrane region" description="Helical" evidence="9">
    <location>
        <begin position="184"/>
        <end position="205"/>
    </location>
</feature>
<keyword evidence="8 11" id="KW-0012">Acyltransferase</keyword>
<evidence type="ECO:0000256" key="5">
    <source>
        <dbReference type="ARBA" id="ARBA00022692"/>
    </source>
</evidence>
<sequence>MKITYENGTQKTDNSIPSRRYMPGLDGLRALSVIAVIAYHLDLGWAQGGLLGVGIFFVLSGYLITDQIVSRWQKDRRLDLKDFWMRRARRLLPAMFVMLAFTALWLLLFDRSRLAALQGDFISVTLYFNNWWLIFHNVSYFESFGPPSPIGHLWSLAIEEQFYLIWPLVIIVGLRLARQRGKLIVMTLAGAFISALAMALIYQPGSDPSRVYYGTDTRVFALLIGAALAFAWPSQNLTREISRRSRNILDLSGAIGLLVIILMIWRTNEYGEFLYYGGLVLLSILSAIVIAVLAHPASRLAKVMGCKPLRWIGVRSYSIYIWHYPVIILTNPTVDTGGFDGVRVLLQLGASILLAALSWKFIEEPIRHGLLRRLRQKLSTRLRVNIRPVFMMIWVPLVVLFISCNSTVEESASVDASTDHSAINDKFEPMVTPVDPKDKDDSTVIEVTAKPSVKPVIAEKPETPEIVDPPKKSEVQAQLKETKETGKGVTAIGDSVILDAAPYLQEMLPGIVIDGKVGRQMSQAQEVVDKLRANGKLGSRVIINLGTNGSFNSKQLRQLLGSLDDVQKIVLVNTRVPRKWQDTVNSLLTKVAAEFPNAMIVDWHSSSEGHNSYFYDDGVHLRREGAKFYASLVAKVIQEEKR</sequence>
<dbReference type="Gene3D" id="3.40.50.1110">
    <property type="entry name" value="SGNH hydrolase"/>
    <property type="match status" value="1"/>
</dbReference>
<protein>
    <submittedName>
        <fullName evidence="11">Acyltransferase</fullName>
    </submittedName>
</protein>
<organism evidence="11 12">
    <name type="scientific">Paenibacillus glacialis</name>
    <dbReference type="NCBI Taxonomy" id="494026"/>
    <lineage>
        <taxon>Bacteria</taxon>
        <taxon>Bacillati</taxon>
        <taxon>Bacillota</taxon>
        <taxon>Bacilli</taxon>
        <taxon>Bacillales</taxon>
        <taxon>Paenibacillaceae</taxon>
        <taxon>Paenibacillus</taxon>
    </lineage>
</organism>
<dbReference type="SUPFAM" id="SSF52266">
    <property type="entry name" value="SGNH hydrolase"/>
    <property type="match status" value="1"/>
</dbReference>
<evidence type="ECO:0000313" key="12">
    <source>
        <dbReference type="Proteomes" id="UP000076967"/>
    </source>
</evidence>
<keyword evidence="3" id="KW-1003">Cell membrane</keyword>
<dbReference type="GO" id="GO:0005886">
    <property type="term" value="C:plasma membrane"/>
    <property type="evidence" value="ECO:0007669"/>
    <property type="project" value="UniProtKB-SubCell"/>
</dbReference>
<evidence type="ECO:0000256" key="8">
    <source>
        <dbReference type="ARBA" id="ARBA00023315"/>
    </source>
</evidence>
<feature type="domain" description="Acyltransferase 3" evidence="10">
    <location>
        <begin position="23"/>
        <end position="357"/>
    </location>
</feature>
<dbReference type="PANTHER" id="PTHR23028">
    <property type="entry name" value="ACETYLTRANSFERASE"/>
    <property type="match status" value="1"/>
</dbReference>
<comment type="similarity">
    <text evidence="2">Belongs to the acyltransferase 3 family.</text>
</comment>
<name>A0A168FCT2_9BACL</name>
<reference evidence="11 12" key="1">
    <citation type="submission" date="2016-03" db="EMBL/GenBank/DDBJ databases">
        <title>Draft genome sequence of Paenibacillus glacialis DSM 22343.</title>
        <authorList>
            <person name="Shin S.-K."/>
            <person name="Yi H."/>
        </authorList>
    </citation>
    <scope>NUCLEOTIDE SEQUENCE [LARGE SCALE GENOMIC DNA]</scope>
    <source>
        <strain evidence="11 12">DSM 22343</strain>
    </source>
</reference>
<accession>A0A168FCT2</accession>
<feature type="transmembrane region" description="Helical" evidence="9">
    <location>
        <begin position="314"/>
        <end position="332"/>
    </location>
</feature>
<dbReference type="Pfam" id="PF01757">
    <property type="entry name" value="Acyl_transf_3"/>
    <property type="match status" value="1"/>
</dbReference>
<dbReference type="AlphaFoldDB" id="A0A168FCT2"/>
<feature type="transmembrane region" description="Helical" evidence="9">
    <location>
        <begin position="45"/>
        <end position="69"/>
    </location>
</feature>
<evidence type="ECO:0000313" key="11">
    <source>
        <dbReference type="EMBL" id="OAB36092.1"/>
    </source>
</evidence>
<gene>
    <name evidence="11" type="ORF">PGLA_21180</name>
</gene>
<evidence type="ECO:0000256" key="4">
    <source>
        <dbReference type="ARBA" id="ARBA00022679"/>
    </source>
</evidence>
<feature type="transmembrane region" description="Helical" evidence="9">
    <location>
        <begin position="247"/>
        <end position="267"/>
    </location>
</feature>
<feature type="transmembrane region" description="Helical" evidence="9">
    <location>
        <begin position="384"/>
        <end position="403"/>
    </location>
</feature>
<dbReference type="InterPro" id="IPR036514">
    <property type="entry name" value="SGNH_hydro_sf"/>
</dbReference>
<evidence type="ECO:0000256" key="7">
    <source>
        <dbReference type="ARBA" id="ARBA00023136"/>
    </source>
</evidence>
<keyword evidence="5 9" id="KW-0812">Transmembrane</keyword>